<dbReference type="Proteomes" id="UP001162060">
    <property type="component" value="Unassembled WGS sequence"/>
</dbReference>
<dbReference type="Gene3D" id="3.40.50.1820">
    <property type="entry name" value="alpha/beta hydrolase"/>
    <property type="match status" value="1"/>
</dbReference>
<comment type="caution">
    <text evidence="4">The sequence shown here is derived from an EMBL/GenBank/DDBJ whole genome shotgun (WGS) entry which is preliminary data.</text>
</comment>
<evidence type="ECO:0000256" key="1">
    <source>
        <dbReference type="ARBA" id="ARBA00008645"/>
    </source>
</evidence>
<dbReference type="SUPFAM" id="SSF53474">
    <property type="entry name" value="alpha/beta-Hydrolases"/>
    <property type="match status" value="1"/>
</dbReference>
<accession>A0AAV1TL76</accession>
<feature type="chain" id="PRO_5043550438" description="AB hydrolase-1 domain-containing protein" evidence="3">
    <location>
        <begin position="24"/>
        <end position="660"/>
    </location>
</feature>
<comment type="similarity">
    <text evidence="1">Belongs to the AB hydrolase superfamily.</text>
</comment>
<reference evidence="4" key="1">
    <citation type="submission" date="2024-01" db="EMBL/GenBank/DDBJ databases">
        <authorList>
            <person name="Webb A."/>
        </authorList>
    </citation>
    <scope>NUCLEOTIDE SEQUENCE</scope>
    <source>
        <strain evidence="4">Pm1</strain>
    </source>
</reference>
<sequence length="660" mass="73485">MTLLPSLLLSLAVLFCIAVSAAAEPSVEINGWYPCSQSSLVPDHADEGHSDMYYMETSSSTSGSRTKRRAVAVVETEQQQGSSLPFVHQSFDRLYARRYHENGSKQQTTQHQGKSKQEQHKYKSYDGTVASAPAAVQYECAEFRVPMCYDTVCQSNNTIDVFVKRVKATAKSADGQKERALWVLQGGPGASSTGVEDLMEIMFTQLEQQVSIYTFDHRGTGRSARLQCQAAQAGGLGSPGGASIRLDELPACMDDIRFQIDNQTAAFSVTSAAKDLAAVIDYELSDQDVFVYGLSYGTYLVERLMHFTPASVRGFSVDGIVSESGDSVETRSTFSNWDYDVGVVGDRFLAACMADEFCNGKFPNVTDLSLFVHELYDKLDAAVADERRGINACADVLTKNGTKPSYLLRAAFGNYLMSELSRTAIPAVIYRASRCTDHDADALAYFAEKYLDSLEDDGFGDSKPEMLLFDSDMLYYLIVFSEMWEFPTPDKATLMKWFENSTMASNNYLSLPYYCLFTGSREHACQELIHLPVARPLVYERDQYWNKTSELPDGVTALLMTGGMDLQTRRMYGEQEYEMMAGERMLVNFDDAGHCTTFTTPTNDGGRTCGVRILTSYVKENGVLEKVDTSCMKYLKPMQFSNDLSNAHEFFGTDDLYEDL</sequence>
<gene>
    <name evidence="4" type="ORF">PM001_LOCUS8120</name>
</gene>
<evidence type="ECO:0008006" key="6">
    <source>
        <dbReference type="Google" id="ProtNLM"/>
    </source>
</evidence>
<dbReference type="InterPro" id="IPR029058">
    <property type="entry name" value="AB_hydrolase_fold"/>
</dbReference>
<dbReference type="EMBL" id="CAKLBY020000066">
    <property type="protein sequence ID" value="CAK7922949.1"/>
    <property type="molecule type" value="Genomic_DNA"/>
</dbReference>
<dbReference type="PANTHER" id="PTHR43039">
    <property type="entry name" value="ESTERASE-RELATED"/>
    <property type="match status" value="1"/>
</dbReference>
<name>A0AAV1TL76_9STRA</name>
<organism evidence="4 5">
    <name type="scientific">Peronospora matthiolae</name>
    <dbReference type="NCBI Taxonomy" id="2874970"/>
    <lineage>
        <taxon>Eukaryota</taxon>
        <taxon>Sar</taxon>
        <taxon>Stramenopiles</taxon>
        <taxon>Oomycota</taxon>
        <taxon>Peronosporomycetes</taxon>
        <taxon>Peronosporales</taxon>
        <taxon>Peronosporaceae</taxon>
        <taxon>Peronospora</taxon>
    </lineage>
</organism>
<feature type="signal peptide" evidence="3">
    <location>
        <begin position="1"/>
        <end position="23"/>
    </location>
</feature>
<evidence type="ECO:0000256" key="3">
    <source>
        <dbReference type="SAM" id="SignalP"/>
    </source>
</evidence>
<keyword evidence="3" id="KW-0732">Signal</keyword>
<evidence type="ECO:0000313" key="5">
    <source>
        <dbReference type="Proteomes" id="UP001162060"/>
    </source>
</evidence>
<dbReference type="AlphaFoldDB" id="A0AAV1TL76"/>
<evidence type="ECO:0000313" key="4">
    <source>
        <dbReference type="EMBL" id="CAK7922949.1"/>
    </source>
</evidence>
<feature type="region of interest" description="Disordered" evidence="2">
    <location>
        <begin position="102"/>
        <end position="121"/>
    </location>
</feature>
<protein>
    <recommendedName>
        <fullName evidence="6">AB hydrolase-1 domain-containing protein</fullName>
    </recommendedName>
</protein>
<evidence type="ECO:0000256" key="2">
    <source>
        <dbReference type="SAM" id="MobiDB-lite"/>
    </source>
</evidence>
<proteinExistence type="inferred from homology"/>